<dbReference type="AlphaFoldDB" id="A0A2A2KAC4"/>
<keyword evidence="2" id="KW-1185">Reference proteome</keyword>
<dbReference type="Proteomes" id="UP000218231">
    <property type="component" value="Unassembled WGS sequence"/>
</dbReference>
<accession>A0A2A2KAC4</accession>
<evidence type="ECO:0000313" key="1">
    <source>
        <dbReference type="EMBL" id="PAV70850.1"/>
    </source>
</evidence>
<comment type="caution">
    <text evidence="1">The sequence shown here is derived from an EMBL/GenBank/DDBJ whole genome shotgun (WGS) entry which is preliminary data.</text>
</comment>
<evidence type="ECO:0000313" key="2">
    <source>
        <dbReference type="Proteomes" id="UP000218231"/>
    </source>
</evidence>
<reference evidence="1 2" key="1">
    <citation type="journal article" date="2017" name="Curr. Biol.">
        <title>Genome architecture and evolution of a unichromosomal asexual nematode.</title>
        <authorList>
            <person name="Fradin H."/>
            <person name="Zegar C."/>
            <person name="Gutwein M."/>
            <person name="Lucas J."/>
            <person name="Kovtun M."/>
            <person name="Corcoran D."/>
            <person name="Baugh L.R."/>
            <person name="Kiontke K."/>
            <person name="Gunsalus K."/>
            <person name="Fitch D.H."/>
            <person name="Piano F."/>
        </authorList>
    </citation>
    <scope>NUCLEOTIDE SEQUENCE [LARGE SCALE GENOMIC DNA]</scope>
    <source>
        <strain evidence="1">PF1309</strain>
    </source>
</reference>
<name>A0A2A2KAC4_9BILA</name>
<sequence>MAVSCSANGSPTAAGTIAKSLTLMTMYRPSRWKGTLTISVLLDRIDVEKYWFGFKVKGGSPIPIGPFSYSQVNLEREKAKARDAEVSVWFVADTKEEALVDQLRRQVLDGQAGTVLVELDALAEQVRLETDRHTFGATGEAAVLGEGALVRSEALGDSVVAGLDETDWRADLALLLGIGHQVTAFLARGIARQVLILHEVGEGLEQRAGLAGRVDAFLSSDEVAEVDACGEVQRACVELARWCDSQVMGYGNRIDLLQDCDRQVRLFHQPGQVLCCGSGEVDEVGFAGYEVVQPAAKRVSPGCGMEEPPAFAGLGVVGVVDIVEQVLDGAAVRQDRASQVQNRRAAVRLLVDEVHHCVANRHG</sequence>
<protein>
    <submittedName>
        <fullName evidence="1">Uncharacterized protein</fullName>
    </submittedName>
</protein>
<proteinExistence type="predicted"/>
<gene>
    <name evidence="1" type="ORF">WR25_22880</name>
</gene>
<organism evidence="1 2">
    <name type="scientific">Diploscapter pachys</name>
    <dbReference type="NCBI Taxonomy" id="2018661"/>
    <lineage>
        <taxon>Eukaryota</taxon>
        <taxon>Metazoa</taxon>
        <taxon>Ecdysozoa</taxon>
        <taxon>Nematoda</taxon>
        <taxon>Chromadorea</taxon>
        <taxon>Rhabditida</taxon>
        <taxon>Rhabditina</taxon>
        <taxon>Rhabditomorpha</taxon>
        <taxon>Rhabditoidea</taxon>
        <taxon>Rhabditidae</taxon>
        <taxon>Diploscapter</taxon>
    </lineage>
</organism>
<dbReference type="EMBL" id="LIAE01009194">
    <property type="protein sequence ID" value="PAV70850.1"/>
    <property type="molecule type" value="Genomic_DNA"/>
</dbReference>